<comment type="caution">
    <text evidence="2">The sequence shown here is derived from an EMBL/GenBank/DDBJ whole genome shotgun (WGS) entry which is preliminary data.</text>
</comment>
<evidence type="ECO:0000313" key="2">
    <source>
        <dbReference type="EMBL" id="KAF6817772.1"/>
    </source>
</evidence>
<evidence type="ECO:0000256" key="1">
    <source>
        <dbReference type="SAM" id="SignalP"/>
    </source>
</evidence>
<sequence length="119" mass="12558">MQFTSLTAGLLALAATAGATPIMGNIKMFYDPAADCLGTALQAQGGQSLAIPPDYVNECHPIPIGVDNQTYKRFAATPLTPVFGFELYTDADCQTLATNASNVCVSDVLAYIPRRLDGN</sequence>
<protein>
    <submittedName>
        <fullName evidence="2">Uncharacterized protein</fullName>
    </submittedName>
</protein>
<evidence type="ECO:0000313" key="3">
    <source>
        <dbReference type="Proteomes" id="UP000652219"/>
    </source>
</evidence>
<feature type="signal peptide" evidence="1">
    <location>
        <begin position="1"/>
        <end position="19"/>
    </location>
</feature>
<gene>
    <name evidence="2" type="ORF">CSOJ01_02209</name>
</gene>
<keyword evidence="1" id="KW-0732">Signal</keyword>
<dbReference type="Proteomes" id="UP000652219">
    <property type="component" value="Unassembled WGS sequence"/>
</dbReference>
<accession>A0A8H6N2C2</accession>
<dbReference type="AlphaFoldDB" id="A0A8H6N2C2"/>
<dbReference type="EMBL" id="WIGN01000019">
    <property type="protein sequence ID" value="KAF6817772.1"/>
    <property type="molecule type" value="Genomic_DNA"/>
</dbReference>
<proteinExistence type="predicted"/>
<reference evidence="2 3" key="1">
    <citation type="journal article" date="2020" name="Phytopathology">
        <title>Genome Sequence Resources of Colletotrichum truncatum, C. plurivorum, C. musicola, and C. sojae: Four Species Pathogenic to Soybean (Glycine max).</title>
        <authorList>
            <person name="Rogerio F."/>
            <person name="Boufleur T.R."/>
            <person name="Ciampi-Guillardi M."/>
            <person name="Sukno S.A."/>
            <person name="Thon M.R."/>
            <person name="Massola Junior N.S."/>
            <person name="Baroncelli R."/>
        </authorList>
    </citation>
    <scope>NUCLEOTIDE SEQUENCE [LARGE SCALE GENOMIC DNA]</scope>
    <source>
        <strain evidence="2 3">LFN0009</strain>
    </source>
</reference>
<keyword evidence="3" id="KW-1185">Reference proteome</keyword>
<name>A0A8H6N2C2_9PEZI</name>
<organism evidence="2 3">
    <name type="scientific">Colletotrichum sojae</name>
    <dbReference type="NCBI Taxonomy" id="2175907"/>
    <lineage>
        <taxon>Eukaryota</taxon>
        <taxon>Fungi</taxon>
        <taxon>Dikarya</taxon>
        <taxon>Ascomycota</taxon>
        <taxon>Pezizomycotina</taxon>
        <taxon>Sordariomycetes</taxon>
        <taxon>Hypocreomycetidae</taxon>
        <taxon>Glomerellales</taxon>
        <taxon>Glomerellaceae</taxon>
        <taxon>Colletotrichum</taxon>
        <taxon>Colletotrichum orchidearum species complex</taxon>
    </lineage>
</organism>
<feature type="chain" id="PRO_5034182296" evidence="1">
    <location>
        <begin position="20"/>
        <end position="119"/>
    </location>
</feature>